<dbReference type="EMBL" id="AWWV01007034">
    <property type="protein sequence ID" value="OMO98705.1"/>
    <property type="molecule type" value="Genomic_DNA"/>
</dbReference>
<name>A0A1R3JV22_COCAP</name>
<organism evidence="2 3">
    <name type="scientific">Corchorus capsularis</name>
    <name type="common">Jute</name>
    <dbReference type="NCBI Taxonomy" id="210143"/>
    <lineage>
        <taxon>Eukaryota</taxon>
        <taxon>Viridiplantae</taxon>
        <taxon>Streptophyta</taxon>
        <taxon>Embryophyta</taxon>
        <taxon>Tracheophyta</taxon>
        <taxon>Spermatophyta</taxon>
        <taxon>Magnoliopsida</taxon>
        <taxon>eudicotyledons</taxon>
        <taxon>Gunneridae</taxon>
        <taxon>Pentapetalae</taxon>
        <taxon>rosids</taxon>
        <taxon>malvids</taxon>
        <taxon>Malvales</taxon>
        <taxon>Malvaceae</taxon>
        <taxon>Grewioideae</taxon>
        <taxon>Apeibeae</taxon>
        <taxon>Corchorus</taxon>
    </lineage>
</organism>
<proteinExistence type="predicted"/>
<dbReference type="Gramene" id="OMO98705">
    <property type="protein sequence ID" value="OMO98705"/>
    <property type="gene ID" value="CCACVL1_04099"/>
</dbReference>
<evidence type="ECO:0000313" key="2">
    <source>
        <dbReference type="EMBL" id="OMO98705.1"/>
    </source>
</evidence>
<protein>
    <submittedName>
        <fullName evidence="2">Uncharacterized protein</fullName>
    </submittedName>
</protein>
<accession>A0A1R3JV22</accession>
<feature type="region of interest" description="Disordered" evidence="1">
    <location>
        <begin position="1"/>
        <end position="22"/>
    </location>
</feature>
<sequence>MAKDQLSSFKHGQFNKQNPRAE</sequence>
<reference evidence="2 3" key="1">
    <citation type="submission" date="2013-09" db="EMBL/GenBank/DDBJ databases">
        <title>Corchorus capsularis genome sequencing.</title>
        <authorList>
            <person name="Alam M."/>
            <person name="Haque M.S."/>
            <person name="Islam M.S."/>
            <person name="Emdad E.M."/>
            <person name="Islam M.M."/>
            <person name="Ahmed B."/>
            <person name="Halim A."/>
            <person name="Hossen Q.M.M."/>
            <person name="Hossain M.Z."/>
            <person name="Ahmed R."/>
            <person name="Khan M.M."/>
            <person name="Islam R."/>
            <person name="Rashid M.M."/>
            <person name="Khan S.A."/>
            <person name="Rahman M.S."/>
            <person name="Alam M."/>
        </authorList>
    </citation>
    <scope>NUCLEOTIDE SEQUENCE [LARGE SCALE GENOMIC DNA]</scope>
    <source>
        <strain evidence="3">cv. CVL-1</strain>
        <tissue evidence="2">Whole seedling</tissue>
    </source>
</reference>
<comment type="caution">
    <text evidence="2">The sequence shown here is derived from an EMBL/GenBank/DDBJ whole genome shotgun (WGS) entry which is preliminary data.</text>
</comment>
<dbReference type="Proteomes" id="UP000188268">
    <property type="component" value="Unassembled WGS sequence"/>
</dbReference>
<gene>
    <name evidence="2" type="ORF">CCACVL1_04099</name>
</gene>
<evidence type="ECO:0000256" key="1">
    <source>
        <dbReference type="SAM" id="MobiDB-lite"/>
    </source>
</evidence>
<evidence type="ECO:0000313" key="3">
    <source>
        <dbReference type="Proteomes" id="UP000188268"/>
    </source>
</evidence>
<keyword evidence="3" id="KW-1185">Reference proteome</keyword>
<dbReference type="AlphaFoldDB" id="A0A1R3JV22"/>